<gene>
    <name evidence="6" type="ORF">GPJ59_09805</name>
</gene>
<dbReference type="EMBL" id="WTFF01000047">
    <property type="protein sequence ID" value="MBW5482169.1"/>
    <property type="molecule type" value="Genomic_DNA"/>
</dbReference>
<dbReference type="InterPro" id="IPR036271">
    <property type="entry name" value="Tet_transcr_reg_TetR-rel_C_sf"/>
</dbReference>
<dbReference type="InterPro" id="IPR009057">
    <property type="entry name" value="Homeodomain-like_sf"/>
</dbReference>
<keyword evidence="3" id="KW-0804">Transcription</keyword>
<dbReference type="RefSeq" id="WP_219666095.1">
    <property type="nucleotide sequence ID" value="NZ_WTFF01000047.1"/>
</dbReference>
<name>A0ABS6Z435_9ACTN</name>
<comment type="caution">
    <text evidence="6">The sequence shown here is derived from an EMBL/GenBank/DDBJ whole genome shotgun (WGS) entry which is preliminary data.</text>
</comment>
<evidence type="ECO:0000313" key="6">
    <source>
        <dbReference type="EMBL" id="MBW5482169.1"/>
    </source>
</evidence>
<protein>
    <submittedName>
        <fullName evidence="6">TetR family transcriptional regulator</fullName>
    </submittedName>
</protein>
<dbReference type="Pfam" id="PF00440">
    <property type="entry name" value="TetR_N"/>
    <property type="match status" value="1"/>
</dbReference>
<dbReference type="SUPFAM" id="SSF48498">
    <property type="entry name" value="Tetracyclin repressor-like, C-terminal domain"/>
    <property type="match status" value="1"/>
</dbReference>
<feature type="domain" description="HTH tetR-type" evidence="5">
    <location>
        <begin position="9"/>
        <end position="69"/>
    </location>
</feature>
<dbReference type="InterPro" id="IPR001647">
    <property type="entry name" value="HTH_TetR"/>
</dbReference>
<dbReference type="InterPro" id="IPR025996">
    <property type="entry name" value="MT1864/Rv1816-like_C"/>
</dbReference>
<keyword evidence="1" id="KW-0805">Transcription regulation</keyword>
<keyword evidence="7" id="KW-1185">Reference proteome</keyword>
<dbReference type="InterPro" id="IPR050109">
    <property type="entry name" value="HTH-type_TetR-like_transc_reg"/>
</dbReference>
<evidence type="ECO:0000256" key="1">
    <source>
        <dbReference type="ARBA" id="ARBA00023015"/>
    </source>
</evidence>
<evidence type="ECO:0000259" key="5">
    <source>
        <dbReference type="PROSITE" id="PS50977"/>
    </source>
</evidence>
<dbReference type="Gene3D" id="1.10.357.10">
    <property type="entry name" value="Tetracycline Repressor, domain 2"/>
    <property type="match status" value="1"/>
</dbReference>
<dbReference type="Proteomes" id="UP000812013">
    <property type="component" value="Unassembled WGS sequence"/>
</dbReference>
<dbReference type="PANTHER" id="PTHR30055">
    <property type="entry name" value="HTH-TYPE TRANSCRIPTIONAL REGULATOR RUTR"/>
    <property type="match status" value="1"/>
</dbReference>
<evidence type="ECO:0000256" key="4">
    <source>
        <dbReference type="PROSITE-ProRule" id="PRU00335"/>
    </source>
</evidence>
<evidence type="ECO:0000256" key="2">
    <source>
        <dbReference type="ARBA" id="ARBA00023125"/>
    </source>
</evidence>
<keyword evidence="2 4" id="KW-0238">DNA-binding</keyword>
<dbReference type="Pfam" id="PF13305">
    <property type="entry name" value="TetR_C_33"/>
    <property type="match status" value="1"/>
</dbReference>
<proteinExistence type="predicted"/>
<reference evidence="6 7" key="1">
    <citation type="submission" date="2019-12" db="EMBL/GenBank/DDBJ databases">
        <title>Genome sequence of Streptomyces bambusae.</title>
        <authorList>
            <person name="Bansal K."/>
            <person name="Choksket S."/>
            <person name="Korpole S."/>
            <person name="Patil P.B."/>
        </authorList>
    </citation>
    <scope>NUCLEOTIDE SEQUENCE [LARGE SCALE GENOMIC DNA]</scope>
    <source>
        <strain evidence="6 7">SK60</strain>
    </source>
</reference>
<sequence>MAGGSYHHGNLRAALLERAETVLTESGAEQLTLRGLARDLGVSHAAPSRHFRDRQALLDALAVSGFTTLNARLGAAAGATGPVGERLAEVGRAYIDFAVGHTALLELMFTVKHADDSSAELRELGQESLQIVARLMARAQQEGAVRQGDPVQLAQVAFSTVHGLATLAVASLLDDTTLSEGTELALEILLAGLQPRP</sequence>
<dbReference type="PROSITE" id="PS50977">
    <property type="entry name" value="HTH_TETR_2"/>
    <property type="match status" value="1"/>
</dbReference>
<accession>A0ABS6Z435</accession>
<dbReference type="SUPFAM" id="SSF46689">
    <property type="entry name" value="Homeodomain-like"/>
    <property type="match status" value="1"/>
</dbReference>
<organism evidence="6 7">
    <name type="scientific">Streptomyces bambusae</name>
    <dbReference type="NCBI Taxonomy" id="1550616"/>
    <lineage>
        <taxon>Bacteria</taxon>
        <taxon>Bacillati</taxon>
        <taxon>Actinomycetota</taxon>
        <taxon>Actinomycetes</taxon>
        <taxon>Kitasatosporales</taxon>
        <taxon>Streptomycetaceae</taxon>
        <taxon>Streptomyces</taxon>
    </lineage>
</organism>
<dbReference type="PANTHER" id="PTHR30055:SF234">
    <property type="entry name" value="HTH-TYPE TRANSCRIPTIONAL REGULATOR BETI"/>
    <property type="match status" value="1"/>
</dbReference>
<feature type="DNA-binding region" description="H-T-H motif" evidence="4">
    <location>
        <begin position="32"/>
        <end position="51"/>
    </location>
</feature>
<evidence type="ECO:0000313" key="7">
    <source>
        <dbReference type="Proteomes" id="UP000812013"/>
    </source>
</evidence>
<evidence type="ECO:0000256" key="3">
    <source>
        <dbReference type="ARBA" id="ARBA00023163"/>
    </source>
</evidence>